<dbReference type="Proteomes" id="UP000736335">
    <property type="component" value="Unassembled WGS sequence"/>
</dbReference>
<evidence type="ECO:0000256" key="2">
    <source>
        <dbReference type="SAM" id="SignalP"/>
    </source>
</evidence>
<reference evidence="3" key="2">
    <citation type="submission" date="2020-11" db="EMBL/GenBank/DDBJ databases">
        <authorList>
            <consortium name="DOE Joint Genome Institute"/>
            <person name="Kuo A."/>
            <person name="Miyauchi S."/>
            <person name="Kiss E."/>
            <person name="Drula E."/>
            <person name="Kohler A."/>
            <person name="Sanchez-Garcia M."/>
            <person name="Andreopoulos B."/>
            <person name="Barry K.W."/>
            <person name="Bonito G."/>
            <person name="Buee M."/>
            <person name="Carver A."/>
            <person name="Chen C."/>
            <person name="Cichocki N."/>
            <person name="Clum A."/>
            <person name="Culley D."/>
            <person name="Crous P.W."/>
            <person name="Fauchery L."/>
            <person name="Girlanda M."/>
            <person name="Hayes R."/>
            <person name="Keri Z."/>
            <person name="Labutti K."/>
            <person name="Lipzen A."/>
            <person name="Lombard V."/>
            <person name="Magnuson J."/>
            <person name="Maillard F."/>
            <person name="Morin E."/>
            <person name="Murat C."/>
            <person name="Nolan M."/>
            <person name="Ohm R."/>
            <person name="Pangilinan J."/>
            <person name="Pereira M."/>
            <person name="Perotto S."/>
            <person name="Peter M."/>
            <person name="Riley R."/>
            <person name="Sitrit Y."/>
            <person name="Stielow B."/>
            <person name="Szollosi G."/>
            <person name="Zifcakova L."/>
            <person name="Stursova M."/>
            <person name="Spatafora J.W."/>
            <person name="Tedersoo L."/>
            <person name="Vaario L.-M."/>
            <person name="Yamada A."/>
            <person name="Yan M."/>
            <person name="Wang P."/>
            <person name="Xu J."/>
            <person name="Bruns T."/>
            <person name="Baldrian P."/>
            <person name="Vilgalys R."/>
            <person name="Henrissat B."/>
            <person name="Grigoriev I.V."/>
            <person name="Hibbett D."/>
            <person name="Nagy L.G."/>
            <person name="Martin F.M."/>
        </authorList>
    </citation>
    <scope>NUCLEOTIDE SEQUENCE</scope>
    <source>
        <strain evidence="3">UH-Tt-Lm1</strain>
    </source>
</reference>
<proteinExistence type="predicted"/>
<feature type="compositionally biased region" description="Polar residues" evidence="1">
    <location>
        <begin position="29"/>
        <end position="53"/>
    </location>
</feature>
<feature type="chain" id="PRO_5040443569" evidence="2">
    <location>
        <begin position="23"/>
        <end position="471"/>
    </location>
</feature>
<feature type="region of interest" description="Disordered" evidence="1">
    <location>
        <begin position="302"/>
        <end position="334"/>
    </location>
</feature>
<feature type="region of interest" description="Disordered" evidence="1">
    <location>
        <begin position="27"/>
        <end position="56"/>
    </location>
</feature>
<keyword evidence="4" id="KW-1185">Reference proteome</keyword>
<feature type="compositionally biased region" description="Basic and acidic residues" evidence="1">
    <location>
        <begin position="421"/>
        <end position="450"/>
    </location>
</feature>
<feature type="compositionally biased region" description="Basic and acidic residues" evidence="1">
    <location>
        <begin position="348"/>
        <end position="388"/>
    </location>
</feature>
<feature type="region of interest" description="Disordered" evidence="1">
    <location>
        <begin position="348"/>
        <end position="471"/>
    </location>
</feature>
<protein>
    <submittedName>
        <fullName evidence="3">Uncharacterized protein</fullName>
    </submittedName>
</protein>
<sequence>MRVSITNALVLTAIYLVSFVSGAPHAGSSVDSNESYPNSTTVAQGSGTSSSPNAPRDEAFSVESFYDNGASKHFFEPLADFFKNIGVNTMSDHMPPTEEQNIPLSQEQKADIGQLHQVLSGVVKDVTSDLRSNIPVSPPVSRSLGDAQLVNLPASCDIPPVLGETVVHLSQTLMAMGIGKDPTTPLTDVQKQMVAKIKVAIGDIVKGVAANAPEHGALPLPFNHARSVPELPQGINALTDPVKFLDTLLDPLRNLVDGATQGKLPVEKAQEMLSRFDTAITEANRKVMDRDSASTVHIQNTREEHERWDHHHDQHRDGHHDQHMDDHHDKHMDEHHDQRMVDHHVHHELHRDEHHHDHHEPHRDHHQSHDNQEHDNKSWEAHKGDDKSGGAQQDDGNTHNAREDGRKSPDAHSKDRHAHSPGRDGDHCRGSRDECKHHHDDGKDRKEDPALLKISLGNSHHRRSEPTLAFE</sequence>
<feature type="compositionally biased region" description="Basic and acidic residues" evidence="1">
    <location>
        <begin position="396"/>
        <end position="413"/>
    </location>
</feature>
<reference evidence="3" key="1">
    <citation type="journal article" date="2020" name="Nat. Commun.">
        <title>Large-scale genome sequencing of mycorrhizal fungi provides insights into the early evolution of symbiotic traits.</title>
        <authorList>
            <person name="Miyauchi S."/>
            <person name="Kiss E."/>
            <person name="Kuo A."/>
            <person name="Drula E."/>
            <person name="Kohler A."/>
            <person name="Sanchez-Garcia M."/>
            <person name="Morin E."/>
            <person name="Andreopoulos B."/>
            <person name="Barry K.W."/>
            <person name="Bonito G."/>
            <person name="Buee M."/>
            <person name="Carver A."/>
            <person name="Chen C."/>
            <person name="Cichocki N."/>
            <person name="Clum A."/>
            <person name="Culley D."/>
            <person name="Crous P.W."/>
            <person name="Fauchery L."/>
            <person name="Girlanda M."/>
            <person name="Hayes R.D."/>
            <person name="Keri Z."/>
            <person name="LaButti K."/>
            <person name="Lipzen A."/>
            <person name="Lombard V."/>
            <person name="Magnuson J."/>
            <person name="Maillard F."/>
            <person name="Murat C."/>
            <person name="Nolan M."/>
            <person name="Ohm R.A."/>
            <person name="Pangilinan J."/>
            <person name="Pereira M.F."/>
            <person name="Perotto S."/>
            <person name="Peter M."/>
            <person name="Pfister S."/>
            <person name="Riley R."/>
            <person name="Sitrit Y."/>
            <person name="Stielow J.B."/>
            <person name="Szollosi G."/>
            <person name="Zifcakova L."/>
            <person name="Stursova M."/>
            <person name="Spatafora J.W."/>
            <person name="Tedersoo L."/>
            <person name="Vaario L.M."/>
            <person name="Yamada A."/>
            <person name="Yan M."/>
            <person name="Wang P."/>
            <person name="Xu J."/>
            <person name="Bruns T."/>
            <person name="Baldrian P."/>
            <person name="Vilgalys R."/>
            <person name="Dunand C."/>
            <person name="Henrissat B."/>
            <person name="Grigoriev I.V."/>
            <person name="Hibbett D."/>
            <person name="Nagy L.G."/>
            <person name="Martin F.M."/>
        </authorList>
    </citation>
    <scope>NUCLEOTIDE SEQUENCE</scope>
    <source>
        <strain evidence="3">UH-Tt-Lm1</strain>
    </source>
</reference>
<name>A0A9P6L1K2_9AGAM</name>
<evidence type="ECO:0000313" key="3">
    <source>
        <dbReference type="EMBL" id="KAF9778145.1"/>
    </source>
</evidence>
<keyword evidence="2" id="KW-0732">Signal</keyword>
<dbReference type="OrthoDB" id="10643629at2759"/>
<dbReference type="EMBL" id="WIUZ02000024">
    <property type="protein sequence ID" value="KAF9778145.1"/>
    <property type="molecule type" value="Genomic_DNA"/>
</dbReference>
<feature type="signal peptide" evidence="2">
    <location>
        <begin position="1"/>
        <end position="22"/>
    </location>
</feature>
<accession>A0A9P6L1K2</accession>
<gene>
    <name evidence="3" type="ORF">BJ322DRAFT_1093273</name>
</gene>
<comment type="caution">
    <text evidence="3">The sequence shown here is derived from an EMBL/GenBank/DDBJ whole genome shotgun (WGS) entry which is preliminary data.</text>
</comment>
<organism evidence="3 4">
    <name type="scientific">Thelephora terrestris</name>
    <dbReference type="NCBI Taxonomy" id="56493"/>
    <lineage>
        <taxon>Eukaryota</taxon>
        <taxon>Fungi</taxon>
        <taxon>Dikarya</taxon>
        <taxon>Basidiomycota</taxon>
        <taxon>Agaricomycotina</taxon>
        <taxon>Agaricomycetes</taxon>
        <taxon>Thelephorales</taxon>
        <taxon>Thelephoraceae</taxon>
        <taxon>Thelephora</taxon>
    </lineage>
</organism>
<evidence type="ECO:0000256" key="1">
    <source>
        <dbReference type="SAM" id="MobiDB-lite"/>
    </source>
</evidence>
<evidence type="ECO:0000313" key="4">
    <source>
        <dbReference type="Proteomes" id="UP000736335"/>
    </source>
</evidence>
<dbReference type="AlphaFoldDB" id="A0A9P6L1K2"/>